<reference evidence="4" key="1">
    <citation type="submission" date="2016-06" db="EMBL/GenBank/DDBJ databases">
        <title>De novo assembly and RNA-Seq shows season-dependent expression and editing in black bear kidneys.</title>
        <authorList>
            <person name="Korstanje R."/>
            <person name="Srivastava A."/>
            <person name="Sarsani V.K."/>
            <person name="Sheehan S.M."/>
            <person name="Seger R.L."/>
            <person name="Barter M.E."/>
            <person name="Lindqvist C."/>
            <person name="Brody L.C."/>
            <person name="Mullikin J.C."/>
        </authorList>
    </citation>
    <scope>NUCLEOTIDE SEQUENCE [LARGE SCALE GENOMIC DNA]</scope>
</reference>
<dbReference type="GeneTree" id="ENSGT00390000013067"/>
<dbReference type="InterPro" id="IPR020568">
    <property type="entry name" value="Ribosomal_Su5_D2-typ_SF"/>
</dbReference>
<dbReference type="Ensembl" id="ENSUAMT00000028743.1">
    <property type="protein sequence ID" value="ENSUAMP00000025755.1"/>
    <property type="gene ID" value="ENSUAMG00000020016.1"/>
</dbReference>
<name>A0A452S1F8_URSAM</name>
<dbReference type="Gene3D" id="3.30.230.10">
    <property type="match status" value="1"/>
</dbReference>
<dbReference type="GO" id="GO:0022627">
    <property type="term" value="C:cytosolic small ribosomal subunit"/>
    <property type="evidence" value="ECO:0007669"/>
    <property type="project" value="TreeGrafter"/>
</dbReference>
<reference evidence="3" key="3">
    <citation type="submission" date="2025-09" db="UniProtKB">
        <authorList>
            <consortium name="Ensembl"/>
        </authorList>
    </citation>
    <scope>IDENTIFICATION</scope>
</reference>
<dbReference type="InterPro" id="IPR000754">
    <property type="entry name" value="Ribosomal_uS9"/>
</dbReference>
<keyword evidence="1" id="KW-0689">Ribosomal protein</keyword>
<organism evidence="3 4">
    <name type="scientific">Ursus americanus</name>
    <name type="common">American black bear</name>
    <name type="synonym">Euarctos americanus</name>
    <dbReference type="NCBI Taxonomy" id="9643"/>
    <lineage>
        <taxon>Eukaryota</taxon>
        <taxon>Metazoa</taxon>
        <taxon>Chordata</taxon>
        <taxon>Craniata</taxon>
        <taxon>Vertebrata</taxon>
        <taxon>Euteleostomi</taxon>
        <taxon>Mammalia</taxon>
        <taxon>Eutheria</taxon>
        <taxon>Laurasiatheria</taxon>
        <taxon>Carnivora</taxon>
        <taxon>Caniformia</taxon>
        <taxon>Ursidae</taxon>
        <taxon>Ursus</taxon>
    </lineage>
</organism>
<evidence type="ECO:0000256" key="1">
    <source>
        <dbReference type="ARBA" id="ARBA00022980"/>
    </source>
</evidence>
<dbReference type="Proteomes" id="UP000291022">
    <property type="component" value="Unassembled WGS sequence"/>
</dbReference>
<dbReference type="SUPFAM" id="SSF54211">
    <property type="entry name" value="Ribosomal protein S5 domain 2-like"/>
    <property type="match status" value="1"/>
</dbReference>
<proteinExistence type="predicted"/>
<accession>A0A452S1F8</accession>
<dbReference type="GO" id="GO:0006412">
    <property type="term" value="P:translation"/>
    <property type="evidence" value="ECO:0007669"/>
    <property type="project" value="InterPro"/>
</dbReference>
<dbReference type="GO" id="GO:0003735">
    <property type="term" value="F:structural constituent of ribosome"/>
    <property type="evidence" value="ECO:0007669"/>
    <property type="project" value="InterPro"/>
</dbReference>
<sequence length="156" mass="17159">MPSKGPLQSVQVFGRKKTATAVAHCKRGNGLIKVNGRPLEMIEPRTLQYKLLEPVLLLGKERFAGVDIRVRVKGGGHVAQIYGESQERGGRVGGSESKALLLSLHKAGNTLLCVFPSQQSASPSPKPWWPITRNTWMRLPRRRSKTSSSSMTGPCW</sequence>
<protein>
    <submittedName>
        <fullName evidence="3">Ribosomal protein S16</fullName>
    </submittedName>
</protein>
<dbReference type="GO" id="GO:0003723">
    <property type="term" value="F:RNA binding"/>
    <property type="evidence" value="ECO:0007669"/>
    <property type="project" value="TreeGrafter"/>
</dbReference>
<dbReference type="STRING" id="9643.ENSUAMP00000025755"/>
<dbReference type="FunFam" id="3.30.230.10:FF:000115">
    <property type="entry name" value="40S ribosomal protein S16 isoform X1"/>
    <property type="match status" value="1"/>
</dbReference>
<dbReference type="PANTHER" id="PTHR21569:SF41">
    <property type="entry name" value="SMALL RIBOSOMAL SUBUNIT PROTEIN US9"/>
    <property type="match status" value="1"/>
</dbReference>
<dbReference type="AlphaFoldDB" id="A0A452S1F8"/>
<dbReference type="InterPro" id="IPR014721">
    <property type="entry name" value="Ribsml_uS5_D2-typ_fold_subgr"/>
</dbReference>
<evidence type="ECO:0000313" key="4">
    <source>
        <dbReference type="Proteomes" id="UP000291022"/>
    </source>
</evidence>
<dbReference type="PANTHER" id="PTHR21569">
    <property type="entry name" value="RIBOSOMAL PROTEIN S9"/>
    <property type="match status" value="1"/>
</dbReference>
<gene>
    <name evidence="3" type="primary">RPS16</name>
</gene>
<keyword evidence="2" id="KW-0687">Ribonucleoprotein</keyword>
<evidence type="ECO:0000256" key="2">
    <source>
        <dbReference type="ARBA" id="ARBA00023274"/>
    </source>
</evidence>
<dbReference type="Pfam" id="PF00380">
    <property type="entry name" value="Ribosomal_S9"/>
    <property type="match status" value="1"/>
</dbReference>
<dbReference type="GO" id="GO:0000462">
    <property type="term" value="P:maturation of SSU-rRNA from tricistronic rRNA transcript (SSU-rRNA, 5.8S rRNA, LSU-rRNA)"/>
    <property type="evidence" value="ECO:0007669"/>
    <property type="project" value="TreeGrafter"/>
</dbReference>
<reference evidence="3" key="2">
    <citation type="submission" date="2025-08" db="UniProtKB">
        <authorList>
            <consortium name="Ensembl"/>
        </authorList>
    </citation>
    <scope>IDENTIFICATION</scope>
</reference>
<keyword evidence="4" id="KW-1185">Reference proteome</keyword>
<evidence type="ECO:0000313" key="3">
    <source>
        <dbReference type="Ensembl" id="ENSUAMP00000025755.1"/>
    </source>
</evidence>